<organism evidence="1 2">
    <name type="scientific">Amborella trichopoda</name>
    <dbReference type="NCBI Taxonomy" id="13333"/>
    <lineage>
        <taxon>Eukaryota</taxon>
        <taxon>Viridiplantae</taxon>
        <taxon>Streptophyta</taxon>
        <taxon>Embryophyta</taxon>
        <taxon>Tracheophyta</taxon>
        <taxon>Spermatophyta</taxon>
        <taxon>Magnoliopsida</taxon>
        <taxon>Amborellales</taxon>
        <taxon>Amborellaceae</taxon>
        <taxon>Amborella</taxon>
    </lineage>
</organism>
<proteinExistence type="predicted"/>
<accession>W1NSB4</accession>
<evidence type="ECO:0000313" key="1">
    <source>
        <dbReference type="EMBL" id="ERM99971.1"/>
    </source>
</evidence>
<dbReference type="Gramene" id="ERM99971">
    <property type="protein sequence ID" value="ERM99971"/>
    <property type="gene ID" value="AMTR_s00110p00120980"/>
</dbReference>
<dbReference type="EMBL" id="KI394965">
    <property type="protein sequence ID" value="ERM99971.1"/>
    <property type="molecule type" value="Genomic_DNA"/>
</dbReference>
<evidence type="ECO:0000313" key="2">
    <source>
        <dbReference type="Proteomes" id="UP000017836"/>
    </source>
</evidence>
<protein>
    <submittedName>
        <fullName evidence="1">Uncharacterized protein</fullName>
    </submittedName>
</protein>
<dbReference type="AlphaFoldDB" id="W1NSB4"/>
<dbReference type="Proteomes" id="UP000017836">
    <property type="component" value="Unassembled WGS sequence"/>
</dbReference>
<name>W1NSB4_AMBTC</name>
<sequence length="105" mass="11399">MLFGTFGSTKHPFEDPFLTIGFVSDETVIDAFLRIPSPFEGILPTADARHVWGDFAINPFGLALASDTPVEGRGKGIYVLGRGTDKFALTCPWPNAPGESNNDQR</sequence>
<reference evidence="2" key="1">
    <citation type="journal article" date="2013" name="Science">
        <title>The Amborella genome and the evolution of flowering plants.</title>
        <authorList>
            <consortium name="Amborella Genome Project"/>
        </authorList>
    </citation>
    <scope>NUCLEOTIDE SEQUENCE [LARGE SCALE GENOMIC DNA]</scope>
</reference>
<feature type="non-terminal residue" evidence="1">
    <location>
        <position position="105"/>
    </location>
</feature>
<gene>
    <name evidence="1" type="ORF">AMTR_s00110p00120980</name>
</gene>
<dbReference type="HOGENOM" id="CLU_2243381_0_0_1"/>
<keyword evidence="2" id="KW-1185">Reference proteome</keyword>